<dbReference type="RefSeq" id="WP_039415082.1">
    <property type="nucleotide sequence ID" value="NZ_JWSZ01000010.1"/>
</dbReference>
<comment type="caution">
    <text evidence="2">The sequence shown here is derived from an EMBL/GenBank/DDBJ whole genome shotgun (WGS) entry which is preliminary data.</text>
</comment>
<feature type="signal peptide" evidence="1">
    <location>
        <begin position="1"/>
        <end position="38"/>
    </location>
</feature>
<evidence type="ECO:0000313" key="2">
    <source>
        <dbReference type="EMBL" id="KIC57908.1"/>
    </source>
</evidence>
<accession>A0A0B4DUI8</accession>
<protein>
    <recommendedName>
        <fullName evidence="4">Camelysin metallo-endopeptidase</fullName>
    </recommendedName>
</protein>
<dbReference type="EMBL" id="JWSZ01000010">
    <property type="protein sequence ID" value="KIC57908.1"/>
    <property type="molecule type" value="Genomic_DNA"/>
</dbReference>
<feature type="chain" id="PRO_5002086942" description="Camelysin metallo-endopeptidase" evidence="1">
    <location>
        <begin position="39"/>
        <end position="204"/>
    </location>
</feature>
<name>A0A0B4DUI8_9MICO</name>
<evidence type="ECO:0000256" key="1">
    <source>
        <dbReference type="SAM" id="SignalP"/>
    </source>
</evidence>
<keyword evidence="1" id="KW-0732">Signal</keyword>
<evidence type="ECO:0000313" key="3">
    <source>
        <dbReference type="Proteomes" id="UP000031202"/>
    </source>
</evidence>
<organism evidence="2 3">
    <name type="scientific">Microbacterium hominis</name>
    <dbReference type="NCBI Taxonomy" id="162426"/>
    <lineage>
        <taxon>Bacteria</taxon>
        <taxon>Bacillati</taxon>
        <taxon>Actinomycetota</taxon>
        <taxon>Actinomycetes</taxon>
        <taxon>Micrococcales</taxon>
        <taxon>Microbacteriaceae</taxon>
        <taxon>Microbacterium</taxon>
    </lineage>
</organism>
<dbReference type="Proteomes" id="UP000031202">
    <property type="component" value="Unassembled WGS sequence"/>
</dbReference>
<dbReference type="AlphaFoldDB" id="A0A0B4DUI8"/>
<proteinExistence type="predicted"/>
<evidence type="ECO:0008006" key="4">
    <source>
        <dbReference type="Google" id="ProtNLM"/>
    </source>
</evidence>
<reference evidence="2 3" key="1">
    <citation type="submission" date="2014-12" db="EMBL/GenBank/DDBJ databases">
        <title>Genome sequencing of Microbacterium hominis TPW29.</title>
        <authorList>
            <person name="Tan P.W."/>
            <person name="Chan K.-G."/>
        </authorList>
    </citation>
    <scope>NUCLEOTIDE SEQUENCE [LARGE SCALE GENOMIC DNA]</scope>
    <source>
        <strain evidence="2 3">TPW29</strain>
    </source>
</reference>
<sequence>MLTTVRRPSRRLATIATIAAIPLSLIAAGALVSTASYAAFSATTSNPSNNWSMGSVGLSNSAPNSAAFNAPDLKPGSTGTTCLTVTSTGTLPSAVKLYATNASQTQGVGDWVNLTVTQGTGGGNGSCNGFTALSSGAVIYNDSLTSFVNNATGYGSGIGNWSPAGGNQPEARTFQISYAVSSDAPSSIMGATASLNFTWEAQNR</sequence>
<gene>
    <name evidence="2" type="ORF">RM52_07425</name>
</gene>